<proteinExistence type="predicted"/>
<evidence type="ECO:0000256" key="5">
    <source>
        <dbReference type="ARBA" id="ARBA00022741"/>
    </source>
</evidence>
<keyword evidence="6 14" id="KW-0418">Kinase</keyword>
<dbReference type="InterPro" id="IPR003594">
    <property type="entry name" value="HATPase_dom"/>
</dbReference>
<organism evidence="14 15">
    <name type="scientific">Sphaerisporangium flaviroseum</name>
    <dbReference type="NCBI Taxonomy" id="509199"/>
    <lineage>
        <taxon>Bacteria</taxon>
        <taxon>Bacillati</taxon>
        <taxon>Actinomycetota</taxon>
        <taxon>Actinomycetes</taxon>
        <taxon>Streptosporangiales</taxon>
        <taxon>Streptosporangiaceae</taxon>
        <taxon>Sphaerisporangium</taxon>
    </lineage>
</organism>
<feature type="compositionally biased region" description="Polar residues" evidence="10">
    <location>
        <begin position="322"/>
        <end position="331"/>
    </location>
</feature>
<keyword evidence="7" id="KW-0067">ATP-binding</keyword>
<gene>
    <name evidence="14" type="ORF">GCM10022226_58080</name>
</gene>
<dbReference type="PANTHER" id="PTHR24421">
    <property type="entry name" value="NITRATE/NITRITE SENSOR PROTEIN NARX-RELATED"/>
    <property type="match status" value="1"/>
</dbReference>
<evidence type="ECO:0000256" key="7">
    <source>
        <dbReference type="ARBA" id="ARBA00022840"/>
    </source>
</evidence>
<dbReference type="GO" id="GO:0016301">
    <property type="term" value="F:kinase activity"/>
    <property type="evidence" value="ECO:0007669"/>
    <property type="project" value="UniProtKB-KW"/>
</dbReference>
<keyword evidence="11" id="KW-0472">Membrane</keyword>
<reference evidence="15" key="1">
    <citation type="journal article" date="2019" name="Int. J. Syst. Evol. Microbiol.">
        <title>The Global Catalogue of Microorganisms (GCM) 10K type strain sequencing project: providing services to taxonomists for standard genome sequencing and annotation.</title>
        <authorList>
            <consortium name="The Broad Institute Genomics Platform"/>
            <consortium name="The Broad Institute Genome Sequencing Center for Infectious Disease"/>
            <person name="Wu L."/>
            <person name="Ma J."/>
        </authorList>
    </citation>
    <scope>NUCLEOTIDE SEQUENCE [LARGE SCALE GENOMIC DNA]</scope>
    <source>
        <strain evidence="15">JCM 16908</strain>
    </source>
</reference>
<evidence type="ECO:0000256" key="9">
    <source>
        <dbReference type="SAM" id="Coils"/>
    </source>
</evidence>
<dbReference type="Pfam" id="PF07730">
    <property type="entry name" value="HisKA_3"/>
    <property type="match status" value="1"/>
</dbReference>
<feature type="coiled-coil region" evidence="9">
    <location>
        <begin position="160"/>
        <end position="188"/>
    </location>
</feature>
<dbReference type="EMBL" id="BAAAZR010000028">
    <property type="protein sequence ID" value="GAA3829593.1"/>
    <property type="molecule type" value="Genomic_DNA"/>
</dbReference>
<evidence type="ECO:0000259" key="12">
    <source>
        <dbReference type="Pfam" id="PF02518"/>
    </source>
</evidence>
<keyword evidence="15" id="KW-1185">Reference proteome</keyword>
<comment type="caution">
    <text evidence="14">The sequence shown here is derived from an EMBL/GenBank/DDBJ whole genome shotgun (WGS) entry which is preliminary data.</text>
</comment>
<feature type="transmembrane region" description="Helical" evidence="11">
    <location>
        <begin position="110"/>
        <end position="129"/>
    </location>
</feature>
<feature type="region of interest" description="Disordered" evidence="10">
    <location>
        <begin position="321"/>
        <end position="385"/>
    </location>
</feature>
<dbReference type="Gene3D" id="3.30.565.10">
    <property type="entry name" value="Histidine kinase-like ATPase, C-terminal domain"/>
    <property type="match status" value="1"/>
</dbReference>
<keyword evidence="8" id="KW-0902">Two-component regulatory system</keyword>
<keyword evidence="5" id="KW-0547">Nucleotide-binding</keyword>
<keyword evidence="9" id="KW-0175">Coiled coil</keyword>
<evidence type="ECO:0000256" key="11">
    <source>
        <dbReference type="SAM" id="Phobius"/>
    </source>
</evidence>
<keyword evidence="4" id="KW-0808">Transferase</keyword>
<evidence type="ECO:0000256" key="3">
    <source>
        <dbReference type="ARBA" id="ARBA00022553"/>
    </source>
</evidence>
<evidence type="ECO:0000313" key="15">
    <source>
        <dbReference type="Proteomes" id="UP001500888"/>
    </source>
</evidence>
<evidence type="ECO:0000256" key="1">
    <source>
        <dbReference type="ARBA" id="ARBA00000085"/>
    </source>
</evidence>
<feature type="transmembrane region" description="Helical" evidence="11">
    <location>
        <begin position="67"/>
        <end position="82"/>
    </location>
</feature>
<evidence type="ECO:0000259" key="13">
    <source>
        <dbReference type="Pfam" id="PF07730"/>
    </source>
</evidence>
<dbReference type="CDD" id="cd16917">
    <property type="entry name" value="HATPase_UhpB-NarQ-NarX-like"/>
    <property type="match status" value="1"/>
</dbReference>
<dbReference type="SUPFAM" id="SSF55874">
    <property type="entry name" value="ATPase domain of HSP90 chaperone/DNA topoisomerase II/histidine kinase"/>
    <property type="match status" value="1"/>
</dbReference>
<evidence type="ECO:0000256" key="10">
    <source>
        <dbReference type="SAM" id="MobiDB-lite"/>
    </source>
</evidence>
<evidence type="ECO:0000256" key="4">
    <source>
        <dbReference type="ARBA" id="ARBA00022679"/>
    </source>
</evidence>
<evidence type="ECO:0000256" key="2">
    <source>
        <dbReference type="ARBA" id="ARBA00012438"/>
    </source>
</evidence>
<evidence type="ECO:0000256" key="8">
    <source>
        <dbReference type="ARBA" id="ARBA00023012"/>
    </source>
</evidence>
<dbReference type="InterPro" id="IPR011712">
    <property type="entry name" value="Sig_transdc_His_kin_sub3_dim/P"/>
</dbReference>
<feature type="transmembrane region" description="Helical" evidence="11">
    <location>
        <begin position="43"/>
        <end position="60"/>
    </location>
</feature>
<keyword evidence="11" id="KW-1133">Transmembrane helix</keyword>
<dbReference type="Proteomes" id="UP001500888">
    <property type="component" value="Unassembled WGS sequence"/>
</dbReference>
<comment type="catalytic activity">
    <reaction evidence="1">
        <text>ATP + protein L-histidine = ADP + protein N-phospho-L-histidine.</text>
        <dbReference type="EC" id="2.7.13.3"/>
    </reaction>
</comment>
<feature type="transmembrane region" description="Helical" evidence="11">
    <location>
        <begin position="7"/>
        <end position="23"/>
    </location>
</feature>
<feature type="transmembrane region" description="Helical" evidence="11">
    <location>
        <begin position="135"/>
        <end position="155"/>
    </location>
</feature>
<evidence type="ECO:0000256" key="6">
    <source>
        <dbReference type="ARBA" id="ARBA00022777"/>
    </source>
</evidence>
<feature type="domain" description="Histidine kinase/HSP90-like ATPase" evidence="12">
    <location>
        <begin position="283"/>
        <end position="374"/>
    </location>
</feature>
<dbReference type="PANTHER" id="PTHR24421:SF10">
    <property type="entry name" value="NITRATE_NITRITE SENSOR PROTEIN NARQ"/>
    <property type="match status" value="1"/>
</dbReference>
<evidence type="ECO:0000313" key="14">
    <source>
        <dbReference type="EMBL" id="GAA3829593.1"/>
    </source>
</evidence>
<dbReference type="InterPro" id="IPR036890">
    <property type="entry name" value="HATPase_C_sf"/>
</dbReference>
<feature type="domain" description="Signal transduction histidine kinase subgroup 3 dimerisation and phosphoacceptor" evidence="13">
    <location>
        <begin position="180"/>
        <end position="245"/>
    </location>
</feature>
<protein>
    <recommendedName>
        <fullName evidence="2">histidine kinase</fullName>
        <ecNumber evidence="2">2.7.13.3</ecNumber>
    </recommendedName>
</protein>
<accession>A0ABP7IXJ6</accession>
<dbReference type="Gene3D" id="1.20.5.1930">
    <property type="match status" value="1"/>
</dbReference>
<keyword evidence="3" id="KW-0597">Phosphoprotein</keyword>
<dbReference type="Pfam" id="PF02518">
    <property type="entry name" value="HATPase_c"/>
    <property type="match status" value="1"/>
</dbReference>
<name>A0ABP7IXJ6_9ACTN</name>
<keyword evidence="11" id="KW-0812">Transmembrane</keyword>
<sequence>MRAKRPGWVNPMLPIIVGMAQVWGSWGAQRGQVDAADPTTRVLLDPLGFALLCVGPLALFMRRAHPVATLVTVIAATCVYVYEGYSYGPVFLSPIIAIVNAVLTGHRRAAWITSTALWAFFAVYSTWLLPRSQGWFHHASIGAIILVVLTAAEVARARREQRLEAERVAEEESRRQASEERLTMAQELHDVLGHSISLIHVQASTALHLMDEHPEQARTALATIKQASKDVLSEMRSVLGVLRDDAPRSPTAGLDQLDELIERTGPAVTKRVAGTPRPLPPGVERAAYRIIQESLTNVTKHAPGARATVTLTYAPEELSVQVDDSGSTGPSALTGEGGGNGIPGMRERAVALGGSLTAGPHPPGFRVEARLPIPPIAGTTSKDAE</sequence>
<dbReference type="EC" id="2.7.13.3" evidence="2"/>
<dbReference type="InterPro" id="IPR050482">
    <property type="entry name" value="Sensor_HK_TwoCompSys"/>
</dbReference>